<evidence type="ECO:0000259" key="4">
    <source>
        <dbReference type="PROSITE" id="PS01124"/>
    </source>
</evidence>
<keyword evidence="2" id="KW-0238">DNA-binding</keyword>
<gene>
    <name evidence="5" type="ORF">AWR27_16200</name>
</gene>
<reference evidence="5 6" key="1">
    <citation type="submission" date="2016-01" db="EMBL/GenBank/DDBJ databases">
        <authorList>
            <person name="Oliw E.H."/>
        </authorList>
    </citation>
    <scope>NUCLEOTIDE SEQUENCE [LARGE SCALE GENOMIC DNA]</scope>
    <source>
        <strain evidence="5 6">DY10</strain>
    </source>
</reference>
<name>A0A1P9WZB6_9BACT</name>
<dbReference type="EMBL" id="CP014263">
    <property type="protein sequence ID" value="AQG80727.1"/>
    <property type="molecule type" value="Genomic_DNA"/>
</dbReference>
<dbReference type="SUPFAM" id="SSF51215">
    <property type="entry name" value="Regulatory protein AraC"/>
    <property type="match status" value="1"/>
</dbReference>
<dbReference type="Gene3D" id="1.10.10.60">
    <property type="entry name" value="Homeodomain-like"/>
    <property type="match status" value="2"/>
</dbReference>
<feature type="domain" description="HTH araC/xylS-type" evidence="4">
    <location>
        <begin position="190"/>
        <end position="288"/>
    </location>
</feature>
<dbReference type="SMART" id="SM00342">
    <property type="entry name" value="HTH_ARAC"/>
    <property type="match status" value="1"/>
</dbReference>
<evidence type="ECO:0000313" key="5">
    <source>
        <dbReference type="EMBL" id="AQG80727.1"/>
    </source>
</evidence>
<sequence length="292" mass="33898">MKAVNKFLKLNLHLLHCGYIQLGAEWRFEGVISPFCRIYLITEGEAWVYHHQRTFRLRPGFLYLIPSFTVSSYQCDATMTQYYLSLTEETDSGFSMFDMQQMDYEVPALPIDALLFSRLLELNPNRSLQNIDPKVYDNKPDLLSFNQPAHTQSMVQHLETQGILLQLFSRFMQSSDAAIREHEQARIQLGGVLNYIHTHLSEKLTVAQLAALQQVHPDHFSRQFCHLLGIRPIDYINNKRLERAQLLIATSSLPLQTIAEQVGIPDIYYFSRLFKRRFGIPPGRYRKMGVQT</sequence>
<keyword evidence="3" id="KW-0804">Transcription</keyword>
<dbReference type="InterPro" id="IPR018062">
    <property type="entry name" value="HTH_AraC-typ_CS"/>
</dbReference>
<dbReference type="InterPro" id="IPR009057">
    <property type="entry name" value="Homeodomain-like_sf"/>
</dbReference>
<dbReference type="InterPro" id="IPR037923">
    <property type="entry name" value="HTH-like"/>
</dbReference>
<dbReference type="STRING" id="1178516.AWR27_16200"/>
<dbReference type="KEGG" id="smon:AWR27_16200"/>
<dbReference type="PANTHER" id="PTHR43280:SF28">
    <property type="entry name" value="HTH-TYPE TRANSCRIPTIONAL ACTIVATOR RHAS"/>
    <property type="match status" value="1"/>
</dbReference>
<dbReference type="OrthoDB" id="1007602at2"/>
<dbReference type="GO" id="GO:0003700">
    <property type="term" value="F:DNA-binding transcription factor activity"/>
    <property type="evidence" value="ECO:0007669"/>
    <property type="project" value="InterPro"/>
</dbReference>
<evidence type="ECO:0000256" key="1">
    <source>
        <dbReference type="ARBA" id="ARBA00023015"/>
    </source>
</evidence>
<accession>A0A1P9WZB6</accession>
<dbReference type="SUPFAM" id="SSF46689">
    <property type="entry name" value="Homeodomain-like"/>
    <property type="match status" value="2"/>
</dbReference>
<dbReference type="GO" id="GO:0043565">
    <property type="term" value="F:sequence-specific DNA binding"/>
    <property type="evidence" value="ECO:0007669"/>
    <property type="project" value="InterPro"/>
</dbReference>
<dbReference type="Proteomes" id="UP000187941">
    <property type="component" value="Chromosome"/>
</dbReference>
<proteinExistence type="predicted"/>
<dbReference type="PROSITE" id="PS00041">
    <property type="entry name" value="HTH_ARAC_FAMILY_1"/>
    <property type="match status" value="1"/>
</dbReference>
<dbReference type="AlphaFoldDB" id="A0A1P9WZB6"/>
<dbReference type="PROSITE" id="PS01124">
    <property type="entry name" value="HTH_ARAC_FAMILY_2"/>
    <property type="match status" value="1"/>
</dbReference>
<evidence type="ECO:0000256" key="3">
    <source>
        <dbReference type="ARBA" id="ARBA00023163"/>
    </source>
</evidence>
<dbReference type="PANTHER" id="PTHR43280">
    <property type="entry name" value="ARAC-FAMILY TRANSCRIPTIONAL REGULATOR"/>
    <property type="match status" value="1"/>
</dbReference>
<dbReference type="Pfam" id="PF02311">
    <property type="entry name" value="AraC_binding"/>
    <property type="match status" value="1"/>
</dbReference>
<dbReference type="Pfam" id="PF12833">
    <property type="entry name" value="HTH_18"/>
    <property type="match status" value="1"/>
</dbReference>
<evidence type="ECO:0000313" key="6">
    <source>
        <dbReference type="Proteomes" id="UP000187941"/>
    </source>
</evidence>
<protein>
    <submittedName>
        <fullName evidence="5">Transcriptional regulator</fullName>
    </submittedName>
</protein>
<dbReference type="InterPro" id="IPR018060">
    <property type="entry name" value="HTH_AraC"/>
</dbReference>
<dbReference type="RefSeq" id="WP_077132158.1">
    <property type="nucleotide sequence ID" value="NZ_CP014263.1"/>
</dbReference>
<dbReference type="InterPro" id="IPR003313">
    <property type="entry name" value="AraC-bd"/>
</dbReference>
<keyword evidence="1" id="KW-0805">Transcription regulation</keyword>
<evidence type="ECO:0000256" key="2">
    <source>
        <dbReference type="ARBA" id="ARBA00023125"/>
    </source>
</evidence>
<keyword evidence="6" id="KW-1185">Reference proteome</keyword>
<organism evidence="5 6">
    <name type="scientific">Spirosoma montaniterrae</name>
    <dbReference type="NCBI Taxonomy" id="1178516"/>
    <lineage>
        <taxon>Bacteria</taxon>
        <taxon>Pseudomonadati</taxon>
        <taxon>Bacteroidota</taxon>
        <taxon>Cytophagia</taxon>
        <taxon>Cytophagales</taxon>
        <taxon>Cytophagaceae</taxon>
        <taxon>Spirosoma</taxon>
    </lineage>
</organism>